<dbReference type="STRING" id="411468.CLOSCI_02819"/>
<dbReference type="OrthoDB" id="1864184at2"/>
<keyword evidence="2" id="KW-1185">Reference proteome</keyword>
<protein>
    <submittedName>
        <fullName evidence="1">Uncharacterized protein</fullName>
    </submittedName>
</protein>
<dbReference type="AlphaFoldDB" id="B0NH64"/>
<dbReference type="GeneID" id="62696064"/>
<sequence>MEVIKKKPNKFIIAMAVSTLCLPAFALPVHAMDWRDGAQASQTFTYTETAEGIKSVYVQDKNGTVSTEIKPNTSVKSKTGTITWRDSYENVTSFYVDVMAGYDVKVLVNGQDGELFDTSAAIDVKVNSDLGKDNTYTVGTKDGYEKVFYFSSAGKEAWVKNPNISFETEKISYSLTNNEGAVLGTAAIGDVPTIDESKFMQTGKTITGYTINNVSWTEGNPITEQMIENASAYDGNLMVEAQYTVNSHQVTIN</sequence>
<proteinExistence type="predicted"/>
<reference evidence="1 2" key="1">
    <citation type="journal article" date="2019" name="Appl. Environ. Microbiol.">
        <title>Clostridium scindens ATCC 35704: integration of nutritional requirements, the complete genome sequence, and global transcriptional responses to bile acids.</title>
        <authorList>
            <person name="Devendran S."/>
            <person name="Shrestha R."/>
            <person name="Alves J.M.P."/>
            <person name="Wolf P.G."/>
            <person name="Ly L."/>
            <person name="Hernandez A.G."/>
            <person name="Mendez-Garcia C."/>
            <person name="Inboden A."/>
            <person name="Wiley J."/>
            <person name="Paul O."/>
            <person name="Allen A."/>
            <person name="Springer E."/>
            <person name="Wright C.L."/>
            <person name="Fields C.J."/>
            <person name="Daniel S.L."/>
            <person name="Ridlon J.M."/>
        </authorList>
    </citation>
    <scope>NUCLEOTIDE SEQUENCE [LARGE SCALE GENOMIC DNA]</scope>
    <source>
        <strain evidence="1 2">ATCC 35704</strain>
    </source>
</reference>
<dbReference type="EMBL" id="CP036170">
    <property type="protein sequence ID" value="QBF74453.1"/>
    <property type="molecule type" value="Genomic_DNA"/>
</dbReference>
<evidence type="ECO:0000313" key="2">
    <source>
        <dbReference type="Proteomes" id="UP000289664"/>
    </source>
</evidence>
<dbReference type="KEGG" id="csci:HDCHBGLK_01855"/>
<gene>
    <name evidence="1" type="ORF">HDCHBGLK_01855</name>
</gene>
<accession>B0NH64</accession>
<evidence type="ECO:0000313" key="1">
    <source>
        <dbReference type="EMBL" id="QBF74453.1"/>
    </source>
</evidence>
<dbReference type="Proteomes" id="UP000289664">
    <property type="component" value="Chromosome"/>
</dbReference>
<dbReference type="HOGENOM" id="CLU_1097129_0_0_9"/>
<name>B0NH64_CLOS5</name>
<dbReference type="RefSeq" id="WP_004605517.1">
    <property type="nucleotide sequence ID" value="NZ_CP036170.1"/>
</dbReference>
<organism evidence="1 2">
    <name type="scientific">Clostridium scindens (strain ATCC 35704 / DSM 5676 / VPI 13733 / 19)</name>
    <dbReference type="NCBI Taxonomy" id="411468"/>
    <lineage>
        <taxon>Bacteria</taxon>
        <taxon>Bacillati</taxon>
        <taxon>Bacillota</taxon>
        <taxon>Clostridia</taxon>
        <taxon>Lachnospirales</taxon>
        <taxon>Lachnospiraceae</taxon>
    </lineage>
</organism>